<dbReference type="Gene3D" id="3.30.70.1070">
    <property type="entry name" value="Sporulation related repeat"/>
    <property type="match status" value="1"/>
</dbReference>
<protein>
    <submittedName>
        <fullName evidence="3">Sporulation related domain-containing protein</fullName>
    </submittedName>
</protein>
<feature type="domain" description="SPOR" evidence="2">
    <location>
        <begin position="44"/>
        <end position="123"/>
    </location>
</feature>
<dbReference type="Pfam" id="PF05036">
    <property type="entry name" value="SPOR"/>
    <property type="match status" value="1"/>
</dbReference>
<dbReference type="PROSITE" id="PS51257">
    <property type="entry name" value="PROKAR_LIPOPROTEIN"/>
    <property type="match status" value="1"/>
</dbReference>
<keyword evidence="4" id="KW-1185">Reference proteome</keyword>
<dbReference type="InterPro" id="IPR036680">
    <property type="entry name" value="SPOR-like_sf"/>
</dbReference>
<dbReference type="PROSITE" id="PS51724">
    <property type="entry name" value="SPOR"/>
    <property type="match status" value="1"/>
</dbReference>
<evidence type="ECO:0000313" key="4">
    <source>
        <dbReference type="Proteomes" id="UP000198854"/>
    </source>
</evidence>
<dbReference type="RefSeq" id="WP_176765550.1">
    <property type="nucleotide sequence ID" value="NZ_FNDD01000007.1"/>
</dbReference>
<accession>A0A1G7ZDL3</accession>
<evidence type="ECO:0000256" key="1">
    <source>
        <dbReference type="SAM" id="SignalP"/>
    </source>
</evidence>
<name>A0A1G7ZDL3_9VIBR</name>
<reference evidence="3 4" key="1">
    <citation type="submission" date="2016-10" db="EMBL/GenBank/DDBJ databases">
        <authorList>
            <person name="de Groot N.N."/>
        </authorList>
    </citation>
    <scope>NUCLEOTIDE SEQUENCE [LARGE SCALE GENOMIC DNA]</scope>
    <source>
        <strain evidence="3 4">CGMCC 1.10228</strain>
    </source>
</reference>
<organism evidence="3 4">
    <name type="scientific">Vibrio xiamenensis</name>
    <dbReference type="NCBI Taxonomy" id="861298"/>
    <lineage>
        <taxon>Bacteria</taxon>
        <taxon>Pseudomonadati</taxon>
        <taxon>Pseudomonadota</taxon>
        <taxon>Gammaproteobacteria</taxon>
        <taxon>Vibrionales</taxon>
        <taxon>Vibrionaceae</taxon>
        <taxon>Vibrio</taxon>
    </lineage>
</organism>
<feature type="chain" id="PRO_5011466622" evidence="1">
    <location>
        <begin position="23"/>
        <end position="138"/>
    </location>
</feature>
<dbReference type="STRING" id="861298.SAMN04488136_107136"/>
<dbReference type="SUPFAM" id="SSF110997">
    <property type="entry name" value="Sporulation related repeat"/>
    <property type="match status" value="1"/>
</dbReference>
<dbReference type="Proteomes" id="UP000198854">
    <property type="component" value="Unassembled WGS sequence"/>
</dbReference>
<keyword evidence="1" id="KW-0732">Signal</keyword>
<dbReference type="AlphaFoldDB" id="A0A1G7ZDL3"/>
<evidence type="ECO:0000313" key="3">
    <source>
        <dbReference type="EMBL" id="SDH06636.1"/>
    </source>
</evidence>
<dbReference type="InterPro" id="IPR007730">
    <property type="entry name" value="SPOR-like_dom"/>
</dbReference>
<proteinExistence type="predicted"/>
<dbReference type="GO" id="GO:0042834">
    <property type="term" value="F:peptidoglycan binding"/>
    <property type="evidence" value="ECO:0007669"/>
    <property type="project" value="InterPro"/>
</dbReference>
<feature type="signal peptide" evidence="1">
    <location>
        <begin position="1"/>
        <end position="22"/>
    </location>
</feature>
<sequence length="138" mass="15400">MYKILSMTLAMALMGCTPLSMQSDTSPEPAQCVGVMSSEDAYGYLDPSHYTVQVLALSQEKDVQNYIRNIDPKHPVWVNWKASRGTRWYAVTVGDFATKDQAKSAIASLPMTVKQASPFVLSFAEMKSKQQTNVVRMR</sequence>
<dbReference type="EMBL" id="FNDD01000007">
    <property type="protein sequence ID" value="SDH06636.1"/>
    <property type="molecule type" value="Genomic_DNA"/>
</dbReference>
<evidence type="ECO:0000259" key="2">
    <source>
        <dbReference type="PROSITE" id="PS51724"/>
    </source>
</evidence>
<gene>
    <name evidence="3" type="ORF">SAMN04488136_107136</name>
</gene>